<evidence type="ECO:0000256" key="19">
    <source>
        <dbReference type="ARBA" id="ARBA00023180"/>
    </source>
</evidence>
<keyword evidence="15" id="KW-1164">Virus endocytosis by host</keyword>
<evidence type="ECO:0000256" key="18">
    <source>
        <dbReference type="ARBA" id="ARBA00023157"/>
    </source>
</evidence>
<evidence type="ECO:0000313" key="25">
    <source>
        <dbReference type="EMBL" id="WFG38056.1"/>
    </source>
</evidence>
<dbReference type="EMBL" id="OQ348166">
    <property type="protein sequence ID" value="WFG38058.1"/>
    <property type="molecule type" value="Genomic_RNA"/>
</dbReference>
<evidence type="ECO:0000256" key="21">
    <source>
        <dbReference type="ARBA" id="ARBA00023288"/>
    </source>
</evidence>
<keyword evidence="11" id="KW-0862">Zinc</keyword>
<keyword evidence="9" id="KW-1161">Viral attachment to host cell</keyword>
<evidence type="ECO:0000256" key="11">
    <source>
        <dbReference type="ARBA" id="ARBA00022833"/>
    </source>
</evidence>
<dbReference type="GO" id="GO:0075509">
    <property type="term" value="P:endocytosis involved in viral entry into host cell"/>
    <property type="evidence" value="ECO:0007669"/>
    <property type="project" value="UniProtKB-KW"/>
</dbReference>
<evidence type="ECO:0000256" key="15">
    <source>
        <dbReference type="ARBA" id="ARBA00022890"/>
    </source>
</evidence>
<keyword evidence="5" id="KW-1162">Viral penetration into host cytoplasm</keyword>
<evidence type="ECO:0000256" key="10">
    <source>
        <dbReference type="ARBA" id="ARBA00022812"/>
    </source>
</evidence>
<dbReference type="InterPro" id="IPR043015">
    <property type="entry name" value="Arena_glycoprot_zinc-bd"/>
</dbReference>
<feature type="transmembrane region" description="Helical" evidence="23">
    <location>
        <begin position="68"/>
        <end position="90"/>
    </location>
</feature>
<reference evidence="25" key="1">
    <citation type="journal article" date="2023" name="Nat. Commun.">
        <title>Virus diversity, wildlife-domestic animal circulation and potential zoonotic viruses of small mammals, pangolins and zoo animals.</title>
        <authorList>
            <person name="Cui X."/>
            <person name="Fan K."/>
            <person name="Liang X."/>
            <person name="Gong W."/>
            <person name="Chen W."/>
            <person name="He B."/>
            <person name="Chen X."/>
            <person name="Wang H."/>
            <person name="Wang X."/>
            <person name="Zhang P."/>
            <person name="Lu X."/>
            <person name="Chen R."/>
            <person name="Lin K."/>
            <person name="Liu J."/>
            <person name="Zhai J."/>
            <person name="Liu D.X."/>
            <person name="Shan F."/>
            <person name="Li Y."/>
            <person name="Chen R.A."/>
            <person name="Meng H."/>
            <person name="Li X."/>
            <person name="Mi S."/>
            <person name="Jiang J."/>
            <person name="Zhou N."/>
            <person name="Chen Z."/>
            <person name="Zou J.-J."/>
            <person name="Ge D."/>
            <person name="Yang Q."/>
            <person name="He K."/>
            <person name="Chen T."/>
            <person name="Wu Y.-J."/>
            <person name="Lu H."/>
            <person name="Irwin D.M."/>
            <person name="Shen X."/>
            <person name="Hu Y."/>
            <person name="Lu X."/>
            <person name="Ding C."/>
            <person name="Guan Y."/>
            <person name="Tu C."/>
            <person name="Shen Y."/>
        </authorList>
    </citation>
    <scope>NUCLEOTIDE SEQUENCE</scope>
    <source>
        <strain evidence="27">SC/C3-17.18c/2021</strain>
        <strain evidence="24">SC/C3-17.2b/2021</strain>
        <strain evidence="25">SC/C3-17.4c/2021</strain>
        <strain evidence="26">SC/C6-247.18/2021</strain>
    </source>
</reference>
<evidence type="ECO:0000256" key="3">
    <source>
        <dbReference type="ARBA" id="ARBA00022511"/>
    </source>
</evidence>
<evidence type="ECO:0000313" key="27">
    <source>
        <dbReference type="EMBL" id="WFG38060.1"/>
    </source>
</evidence>
<sequence length="536" mass="61182">MGDIISFFQRIPEIVDKVAYYFMIGCSIFFIVKGSFNIWKSRLLQALFFIILAGRSCALKPGESLDNVHLYEIAIAFAVCSSFLGLVSLLTSEKAPMIAHFSGMMCSIFVTLTIFILPSKASHQYNISYNYRHQFYELVPNHTEVWKHVPGLCPENATRYTVKWGHTDADIYQITFTNSTDFNCTKNPLDGLKSHIQAYVGRLMTTGVENTCVTEGGQMVFNMTGAEKMKSDTYTGYLYKWFPSGDNDHAYSWARTPAKFLVVVHSNDANITGSYSHACDFKSVPFLISHLLSYEAKAIGRQLKSLFSWDLTDSSGTYNEGGYCLTRDLFVMLEMKCFGNTAMAKCNQNHESEFCDILRLIDLNKQLEVATKTNLEKSIQHIEMLLNGVVNDQLIIKNHLKALSMVPYCNYSKFWYLEDKFNKARSHPRCWMVQNGTYLNITHLGKDIEQASKELFQEMLLKDYEERQKSLPLSVTDLFLVTSVFMTLTLFLRMLELGDHRHVVGGGCPKPHRLRKNGTCKCGRFSTPQPTRWVHH</sequence>
<keyword evidence="20" id="KW-1038">Host endoplasmic reticulum</keyword>
<dbReference type="Gene3D" id="6.10.140.1590">
    <property type="match status" value="1"/>
</dbReference>
<keyword evidence="10" id="KW-1040">Host Golgi apparatus</keyword>
<proteinExistence type="predicted"/>
<evidence type="ECO:0000256" key="13">
    <source>
        <dbReference type="ARBA" id="ARBA00022870"/>
    </source>
</evidence>
<evidence type="ECO:0000256" key="5">
    <source>
        <dbReference type="ARBA" id="ARBA00022595"/>
    </source>
</evidence>
<keyword evidence="14" id="KW-0261">Viral envelope protein</keyword>
<dbReference type="GO" id="GO:0019031">
    <property type="term" value="C:viral envelope"/>
    <property type="evidence" value="ECO:0007669"/>
    <property type="project" value="UniProtKB-KW"/>
</dbReference>
<keyword evidence="6 23" id="KW-0812">Transmembrane</keyword>
<evidence type="ECO:0000256" key="16">
    <source>
        <dbReference type="ARBA" id="ARBA00022989"/>
    </source>
</evidence>
<evidence type="ECO:0000256" key="22">
    <source>
        <dbReference type="ARBA" id="ARBA00023296"/>
    </source>
</evidence>
<evidence type="ECO:0000256" key="20">
    <source>
        <dbReference type="ARBA" id="ARBA00023184"/>
    </source>
</evidence>
<keyword evidence="3" id="KW-1032">Host cell membrane</keyword>
<evidence type="ECO:0000256" key="6">
    <source>
        <dbReference type="ARBA" id="ARBA00022692"/>
    </source>
</evidence>
<dbReference type="GO" id="GO:0046872">
    <property type="term" value="F:metal ion binding"/>
    <property type="evidence" value="ECO:0007669"/>
    <property type="project" value="UniProtKB-KW"/>
</dbReference>
<evidence type="ECO:0000313" key="24">
    <source>
        <dbReference type="EMBL" id="WFG38054.1"/>
    </source>
</evidence>
<evidence type="ECO:0000256" key="1">
    <source>
        <dbReference type="ARBA" id="ARBA00022506"/>
    </source>
</evidence>
<evidence type="ECO:0000256" key="17">
    <source>
        <dbReference type="ARBA" id="ARBA00023136"/>
    </source>
</evidence>
<organism evidence="25">
    <name type="scientific">Pika arenavirus</name>
    <dbReference type="NCBI Taxonomy" id="3028231"/>
    <lineage>
        <taxon>Viruses</taxon>
        <taxon>Riboviria</taxon>
        <taxon>Orthornavirae</taxon>
        <taxon>Negarnaviricota</taxon>
        <taxon>Polyploviricotina</taxon>
        <taxon>Bunyaviricetes</taxon>
        <taxon>Hareavirales</taxon>
        <taxon>Arenaviridae</taxon>
    </lineage>
</organism>
<evidence type="ECO:0000256" key="14">
    <source>
        <dbReference type="ARBA" id="ARBA00022879"/>
    </source>
</evidence>
<evidence type="ECO:0000256" key="7">
    <source>
        <dbReference type="ARBA" id="ARBA00022707"/>
    </source>
</evidence>
<evidence type="ECO:0000256" key="4">
    <source>
        <dbReference type="ARBA" id="ARBA00022581"/>
    </source>
</evidence>
<dbReference type="GO" id="GO:0019062">
    <property type="term" value="P:virion attachment to host cell"/>
    <property type="evidence" value="ECO:0007669"/>
    <property type="project" value="UniProtKB-KW"/>
</dbReference>
<evidence type="ECO:0000256" key="23">
    <source>
        <dbReference type="SAM" id="Phobius"/>
    </source>
</evidence>
<dbReference type="Gene3D" id="2.20.28.180">
    <property type="entry name" value="Arenavirus glycoprotein, zinc binding domain"/>
    <property type="match status" value="1"/>
</dbReference>
<accession>A0AAT9TXT1</accession>
<keyword evidence="1" id="KW-1168">Fusion of virus membrane with host membrane</keyword>
<keyword evidence="17 23" id="KW-0472">Membrane</keyword>
<keyword evidence="7" id="KW-0519">Myristate</keyword>
<keyword evidence="8" id="KW-0479">Metal-binding</keyword>
<evidence type="ECO:0000256" key="8">
    <source>
        <dbReference type="ARBA" id="ARBA00022723"/>
    </source>
</evidence>
<feature type="transmembrane region" description="Helical" evidence="23">
    <location>
        <begin position="18"/>
        <end position="36"/>
    </location>
</feature>
<keyword evidence="18" id="KW-1015">Disulfide bond</keyword>
<dbReference type="InterPro" id="IPR001535">
    <property type="entry name" value="Arena_glycoprot"/>
</dbReference>
<dbReference type="EMBL" id="OQ348165">
    <property type="protein sequence ID" value="WFG38056.1"/>
    <property type="molecule type" value="Genomic_RNA"/>
</dbReference>
<keyword evidence="22" id="KW-1160">Virus entry into host cell</keyword>
<dbReference type="Pfam" id="PF00798">
    <property type="entry name" value="Arena_glycoprot"/>
    <property type="match status" value="2"/>
</dbReference>
<keyword evidence="2" id="KW-1170">Fusion of virus membrane with host endosomal membrane</keyword>
<evidence type="ECO:0000313" key="26">
    <source>
        <dbReference type="EMBL" id="WFG38058.1"/>
    </source>
</evidence>
<keyword evidence="12" id="KW-0946">Virion</keyword>
<dbReference type="EMBL" id="OQ348167">
    <property type="protein sequence ID" value="WFG38060.1"/>
    <property type="molecule type" value="Genomic_RNA"/>
</dbReference>
<keyword evidence="16 23" id="KW-1133">Transmembrane helix</keyword>
<evidence type="ECO:0000256" key="2">
    <source>
        <dbReference type="ARBA" id="ARBA00022510"/>
    </source>
</evidence>
<keyword evidence="19" id="KW-0325">Glycoprotein</keyword>
<name>A0AAT9TXT1_9VIRU</name>
<protein>
    <submittedName>
        <fullName evidence="25">Glycoprotein</fullName>
    </submittedName>
</protein>
<evidence type="ECO:0000256" key="12">
    <source>
        <dbReference type="ARBA" id="ARBA00022844"/>
    </source>
</evidence>
<evidence type="ECO:0000256" key="9">
    <source>
        <dbReference type="ARBA" id="ARBA00022804"/>
    </source>
</evidence>
<keyword evidence="13" id="KW-1043">Host membrane</keyword>
<dbReference type="EMBL" id="OQ348164">
    <property type="protein sequence ID" value="WFG38054.1"/>
    <property type="molecule type" value="Genomic_RNA"/>
</dbReference>
<keyword evidence="4" id="KW-0945">Host-virus interaction</keyword>
<dbReference type="GO" id="GO:0039654">
    <property type="term" value="P:fusion of virus membrane with host endosome membrane"/>
    <property type="evidence" value="ECO:0007669"/>
    <property type="project" value="UniProtKB-KW"/>
</dbReference>
<keyword evidence="21" id="KW-0449">Lipoprotein</keyword>
<feature type="transmembrane region" description="Helical" evidence="23">
    <location>
        <begin position="97"/>
        <end position="117"/>
    </location>
</feature>